<evidence type="ECO:0000313" key="12">
    <source>
        <dbReference type="EMBL" id="CCA68863.1"/>
    </source>
</evidence>
<evidence type="ECO:0000256" key="5">
    <source>
        <dbReference type="ARBA" id="ARBA00022833"/>
    </source>
</evidence>
<gene>
    <name evidence="12" type="ORF">PIIN_02724</name>
</gene>
<protein>
    <recommendedName>
        <fullName evidence="8">GID complex catalytic subunit 2</fullName>
    </recommendedName>
    <alternativeName>
        <fullName evidence="7">Glucose-induced degradation protein 2</fullName>
    </alternativeName>
</protein>
<feature type="domain" description="RING-Gid-type" evidence="11">
    <location>
        <begin position="334"/>
        <end position="376"/>
    </location>
</feature>
<dbReference type="InterPro" id="IPR045098">
    <property type="entry name" value="Fyv10_fam"/>
</dbReference>
<dbReference type="eggNOG" id="KOG2817">
    <property type="taxonomic scope" value="Eukaryota"/>
</dbReference>
<evidence type="ECO:0000256" key="1">
    <source>
        <dbReference type="ARBA" id="ARBA00004496"/>
    </source>
</evidence>
<comment type="similarity">
    <text evidence="6">Belongs to the RMD5/GID2 family.</text>
</comment>
<dbReference type="InterPro" id="IPR044063">
    <property type="entry name" value="ZF_RING_GID"/>
</dbReference>
<comment type="subcellular location">
    <subcellularLocation>
        <location evidence="1">Cytoplasm</location>
    </subcellularLocation>
</comment>
<dbReference type="OMA" id="LIRECKM"/>
<dbReference type="InterPro" id="IPR013083">
    <property type="entry name" value="Znf_RING/FYVE/PHD"/>
</dbReference>
<proteinExistence type="inferred from homology"/>
<keyword evidence="2" id="KW-0963">Cytoplasm</keyword>
<dbReference type="Pfam" id="PF10607">
    <property type="entry name" value="CTLH"/>
    <property type="match status" value="1"/>
</dbReference>
<dbReference type="Proteomes" id="UP000007148">
    <property type="component" value="Unassembled WGS sequence"/>
</dbReference>
<dbReference type="FunFam" id="3.30.40.10:FF:000143">
    <property type="entry name" value="Regulator of gluconeogenesis Rmd5"/>
    <property type="match status" value="1"/>
</dbReference>
<keyword evidence="5" id="KW-0862">Zinc</keyword>
<keyword evidence="3" id="KW-0479">Metal-binding</keyword>
<dbReference type="InterPro" id="IPR006595">
    <property type="entry name" value="CTLH_C"/>
</dbReference>
<dbReference type="EMBL" id="CAFZ01000041">
    <property type="protein sequence ID" value="CCA68863.1"/>
    <property type="molecule type" value="Genomic_DNA"/>
</dbReference>
<dbReference type="GO" id="GO:0005737">
    <property type="term" value="C:cytoplasm"/>
    <property type="evidence" value="ECO:0007669"/>
    <property type="project" value="UniProtKB-SubCell"/>
</dbReference>
<reference evidence="12 13" key="1">
    <citation type="journal article" date="2011" name="PLoS Pathog.">
        <title>Endophytic Life Strategies Decoded by Genome and Transcriptome Analyses of the Mutualistic Root Symbiont Piriformospora indica.</title>
        <authorList>
            <person name="Zuccaro A."/>
            <person name="Lahrmann U."/>
            <person name="Guldener U."/>
            <person name="Langen G."/>
            <person name="Pfiffi S."/>
            <person name="Biedenkopf D."/>
            <person name="Wong P."/>
            <person name="Samans B."/>
            <person name="Grimm C."/>
            <person name="Basiewicz M."/>
            <person name="Murat C."/>
            <person name="Martin F."/>
            <person name="Kogel K.H."/>
        </authorList>
    </citation>
    <scope>NUCLEOTIDE SEQUENCE [LARGE SCALE GENOMIC DNA]</scope>
    <source>
        <strain evidence="12 13">DSM 11827</strain>
    </source>
</reference>
<sequence length="390" mass="43652">MESELLRYEQLANPNPGKAVKTKTVPIAQTLSDLAQFLRDERDRLVNQPEVPPLAIQQTFQTALANIEASKAQIDERLKETHASGTKIGKLIDKKTPVLLPEHEPLFQSTDAVEAIKRTIGQHLIRTGALQAANVFAEETATELDSAEIAKFAELRKVVGALRVHDVEPALSWVEANRGFLEAQGSDLEFLLHRSQYLRILSESPIPTDIAPAFEYAKQHLLPLEPRYPSEVPKLMNCLVLGDSVSRIYPDLASPEVHNRLEGAFSREYCASRHVSNQAPLKVVSIIGGGIALPRIEKGKKIMKERKGEWSHTEEIPVEIPLPPENHYHSVFTCPVSKEQATVVNPPMMLQCGHVIVRESLQKLTKVHTRVKCPYCPRESDARQAVRLYF</sequence>
<dbReference type="Gene3D" id="3.30.40.10">
    <property type="entry name" value="Zinc/RING finger domain, C3HC4 (zinc finger)"/>
    <property type="match status" value="1"/>
</dbReference>
<dbReference type="CDD" id="cd16652">
    <property type="entry name" value="dRING_Rmd5p-like"/>
    <property type="match status" value="1"/>
</dbReference>
<dbReference type="STRING" id="1109443.G4TC20"/>
<evidence type="ECO:0000256" key="6">
    <source>
        <dbReference type="ARBA" id="ARBA00061136"/>
    </source>
</evidence>
<dbReference type="SUPFAM" id="SSF57850">
    <property type="entry name" value="RING/U-box"/>
    <property type="match status" value="1"/>
</dbReference>
<evidence type="ECO:0000259" key="10">
    <source>
        <dbReference type="PROSITE" id="PS50897"/>
    </source>
</evidence>
<evidence type="ECO:0000259" key="11">
    <source>
        <dbReference type="PROSITE" id="PS51867"/>
    </source>
</evidence>
<evidence type="ECO:0000256" key="8">
    <source>
        <dbReference type="ARBA" id="ARBA00080744"/>
    </source>
</evidence>
<evidence type="ECO:0000256" key="9">
    <source>
        <dbReference type="PROSITE-ProRule" id="PRU01215"/>
    </source>
</evidence>
<dbReference type="GO" id="GO:0005634">
    <property type="term" value="C:nucleus"/>
    <property type="evidence" value="ECO:0007669"/>
    <property type="project" value="TreeGrafter"/>
</dbReference>
<evidence type="ECO:0000256" key="3">
    <source>
        <dbReference type="ARBA" id="ARBA00022723"/>
    </source>
</evidence>
<organism evidence="12 13">
    <name type="scientific">Serendipita indica (strain DSM 11827)</name>
    <name type="common">Root endophyte fungus</name>
    <name type="synonym">Piriformospora indica</name>
    <dbReference type="NCBI Taxonomy" id="1109443"/>
    <lineage>
        <taxon>Eukaryota</taxon>
        <taxon>Fungi</taxon>
        <taxon>Dikarya</taxon>
        <taxon>Basidiomycota</taxon>
        <taxon>Agaricomycotina</taxon>
        <taxon>Agaricomycetes</taxon>
        <taxon>Sebacinales</taxon>
        <taxon>Serendipitaceae</taxon>
        <taxon>Serendipita</taxon>
    </lineage>
</organism>
<feature type="domain" description="CTLH" evidence="10">
    <location>
        <begin position="151"/>
        <end position="208"/>
    </location>
</feature>
<dbReference type="FunCoup" id="G4TC20">
    <property type="interactions" value="327"/>
</dbReference>
<dbReference type="HOGENOM" id="CLU_020227_4_0_1"/>
<dbReference type="AlphaFoldDB" id="G4TC20"/>
<feature type="zinc finger region" description="RING-Gid-type" evidence="9">
    <location>
        <begin position="334"/>
        <end position="376"/>
    </location>
</feature>
<dbReference type="GO" id="GO:0008270">
    <property type="term" value="F:zinc ion binding"/>
    <property type="evidence" value="ECO:0007669"/>
    <property type="project" value="UniProtKB-KW"/>
</dbReference>
<dbReference type="GO" id="GO:0034657">
    <property type="term" value="C:GID complex"/>
    <property type="evidence" value="ECO:0007669"/>
    <property type="project" value="TreeGrafter"/>
</dbReference>
<dbReference type="PANTHER" id="PTHR12170">
    <property type="entry name" value="MACROPHAGE ERYTHROBLAST ATTACHER-RELATED"/>
    <property type="match status" value="1"/>
</dbReference>
<dbReference type="OrthoDB" id="1933281at2759"/>
<evidence type="ECO:0000256" key="7">
    <source>
        <dbReference type="ARBA" id="ARBA00075398"/>
    </source>
</evidence>
<dbReference type="PANTHER" id="PTHR12170:SF3">
    <property type="entry name" value="GH10162P"/>
    <property type="match status" value="1"/>
</dbReference>
<dbReference type="PROSITE" id="PS51867">
    <property type="entry name" value="ZF_RING_GID"/>
    <property type="match status" value="1"/>
</dbReference>
<evidence type="ECO:0000256" key="2">
    <source>
        <dbReference type="ARBA" id="ARBA00022490"/>
    </source>
</evidence>
<dbReference type="PROSITE" id="PS50897">
    <property type="entry name" value="CTLH"/>
    <property type="match status" value="1"/>
</dbReference>
<evidence type="ECO:0000313" key="13">
    <source>
        <dbReference type="Proteomes" id="UP000007148"/>
    </source>
</evidence>
<dbReference type="GO" id="GO:0043161">
    <property type="term" value="P:proteasome-mediated ubiquitin-dependent protein catabolic process"/>
    <property type="evidence" value="ECO:0007669"/>
    <property type="project" value="InterPro"/>
</dbReference>
<keyword evidence="13" id="KW-1185">Reference proteome</keyword>
<keyword evidence="4 9" id="KW-0863">Zinc-finger</keyword>
<dbReference type="InterPro" id="IPR027370">
    <property type="entry name" value="Znf-RING_euk"/>
</dbReference>
<dbReference type="InParanoid" id="G4TC20"/>
<evidence type="ECO:0000256" key="4">
    <source>
        <dbReference type="ARBA" id="ARBA00022771"/>
    </source>
</evidence>
<dbReference type="Pfam" id="PF13445">
    <property type="entry name" value="zf-RING_UBOX"/>
    <property type="match status" value="1"/>
</dbReference>
<dbReference type="InterPro" id="IPR037683">
    <property type="entry name" value="Rmd5_dRing"/>
</dbReference>
<dbReference type="InterPro" id="IPR024964">
    <property type="entry name" value="CTLH/CRA"/>
</dbReference>
<dbReference type="GO" id="GO:0061630">
    <property type="term" value="F:ubiquitin protein ligase activity"/>
    <property type="evidence" value="ECO:0007669"/>
    <property type="project" value="InterPro"/>
</dbReference>
<name>G4TC20_SERID</name>
<dbReference type="SMART" id="SM00668">
    <property type="entry name" value="CTLH"/>
    <property type="match status" value="1"/>
</dbReference>
<comment type="caution">
    <text evidence="12">The sequence shown here is derived from an EMBL/GenBank/DDBJ whole genome shotgun (WGS) entry which is preliminary data.</text>
</comment>
<accession>G4TC20</accession>